<keyword evidence="7" id="KW-0175">Coiled coil</keyword>
<dbReference type="GO" id="GO:0005737">
    <property type="term" value="C:cytoplasm"/>
    <property type="evidence" value="ECO:0007669"/>
    <property type="project" value="TreeGrafter"/>
</dbReference>
<comment type="subcellular location">
    <subcellularLocation>
        <location evidence="1">Nucleus</location>
    </subcellularLocation>
</comment>
<feature type="compositionally biased region" description="Acidic residues" evidence="8">
    <location>
        <begin position="815"/>
        <end position="828"/>
    </location>
</feature>
<feature type="compositionally biased region" description="Acidic residues" evidence="8">
    <location>
        <begin position="790"/>
        <end position="799"/>
    </location>
</feature>
<feature type="compositionally biased region" description="Acidic residues" evidence="8">
    <location>
        <begin position="154"/>
        <end position="175"/>
    </location>
</feature>
<gene>
    <name evidence="12" type="ORF">ZYGR_0AG04850</name>
</gene>
<reference evidence="12 13" key="1">
    <citation type="submission" date="2016-08" db="EMBL/GenBank/DDBJ databases">
        <title>Draft genome sequence of allopolyploid Zygosaccharomyces rouxii.</title>
        <authorList>
            <person name="Watanabe J."/>
            <person name="Uehara K."/>
            <person name="Mogi Y."/>
            <person name="Tsukioka Y."/>
        </authorList>
    </citation>
    <scope>NUCLEOTIDE SEQUENCE [LARGE SCALE GENOMIC DNA]</scope>
    <source>
        <strain evidence="12 13">NBRC 110957</strain>
    </source>
</reference>
<feature type="region of interest" description="Disordered" evidence="8">
    <location>
        <begin position="740"/>
        <end position="766"/>
    </location>
</feature>
<dbReference type="InterPro" id="IPR018328">
    <property type="entry name" value="Rad4_beta-hairpin_dom3"/>
</dbReference>
<dbReference type="Pfam" id="PF10403">
    <property type="entry name" value="BHD_1"/>
    <property type="match status" value="1"/>
</dbReference>
<dbReference type="InterPro" id="IPR036985">
    <property type="entry name" value="Transglutaminase-like_sf"/>
</dbReference>
<dbReference type="GO" id="GO:0006298">
    <property type="term" value="P:mismatch repair"/>
    <property type="evidence" value="ECO:0007669"/>
    <property type="project" value="TreeGrafter"/>
</dbReference>
<dbReference type="Gene3D" id="2.20.20.110">
    <property type="entry name" value="Rad4, beta-hairpin domain BHD1"/>
    <property type="match status" value="1"/>
</dbReference>
<dbReference type="SMART" id="SM01032">
    <property type="entry name" value="BHD_3"/>
    <property type="match status" value="1"/>
</dbReference>
<dbReference type="SMART" id="SM01031">
    <property type="entry name" value="BHD_2"/>
    <property type="match status" value="1"/>
</dbReference>
<dbReference type="OrthoDB" id="300780at2759"/>
<dbReference type="AlphaFoldDB" id="A0A1Q3A9U0"/>
<name>A0A1Q3A9U0_ZYGRO</name>
<feature type="domain" description="Rad4 beta-hairpin" evidence="9">
    <location>
        <begin position="503"/>
        <end position="560"/>
    </location>
</feature>
<keyword evidence="6" id="KW-0539">Nucleus</keyword>
<comment type="caution">
    <text evidence="12">The sequence shown here is derived from an EMBL/GenBank/DDBJ whole genome shotgun (WGS) entry which is preliminary data.</text>
</comment>
<evidence type="ECO:0000259" key="9">
    <source>
        <dbReference type="SMART" id="SM01030"/>
    </source>
</evidence>
<evidence type="ECO:0000256" key="8">
    <source>
        <dbReference type="SAM" id="MobiDB-lite"/>
    </source>
</evidence>
<evidence type="ECO:0000256" key="5">
    <source>
        <dbReference type="ARBA" id="ARBA00023204"/>
    </source>
</evidence>
<feature type="compositionally biased region" description="Basic and acidic residues" evidence="8">
    <location>
        <begin position="136"/>
        <end position="153"/>
    </location>
</feature>
<dbReference type="InterPro" id="IPR038765">
    <property type="entry name" value="Papain-like_cys_pep_sf"/>
</dbReference>
<dbReference type="GO" id="GO:0006289">
    <property type="term" value="P:nucleotide-excision repair"/>
    <property type="evidence" value="ECO:0007669"/>
    <property type="project" value="InterPro"/>
</dbReference>
<dbReference type="PANTHER" id="PTHR12135">
    <property type="entry name" value="DNA REPAIR PROTEIN XP-C / RAD4"/>
    <property type="match status" value="1"/>
</dbReference>
<dbReference type="InterPro" id="IPR004583">
    <property type="entry name" value="DNA_repair_Rad4"/>
</dbReference>
<dbReference type="InterPro" id="IPR042488">
    <property type="entry name" value="Rad4_BHD3_sf"/>
</dbReference>
<organism evidence="12 13">
    <name type="scientific">Zygosaccharomyces rouxii</name>
    <dbReference type="NCBI Taxonomy" id="4956"/>
    <lineage>
        <taxon>Eukaryota</taxon>
        <taxon>Fungi</taxon>
        <taxon>Dikarya</taxon>
        <taxon>Ascomycota</taxon>
        <taxon>Saccharomycotina</taxon>
        <taxon>Saccharomycetes</taxon>
        <taxon>Saccharomycetales</taxon>
        <taxon>Saccharomycetaceae</taxon>
        <taxon>Zygosaccharomyces</taxon>
    </lineage>
</organism>
<comment type="similarity">
    <text evidence="2">Belongs to the XPC family.</text>
</comment>
<evidence type="ECO:0000256" key="4">
    <source>
        <dbReference type="ARBA" id="ARBA00023125"/>
    </source>
</evidence>
<feature type="coiled-coil region" evidence="7">
    <location>
        <begin position="476"/>
        <end position="503"/>
    </location>
</feature>
<evidence type="ECO:0000256" key="1">
    <source>
        <dbReference type="ARBA" id="ARBA00004123"/>
    </source>
</evidence>
<dbReference type="GO" id="GO:0003697">
    <property type="term" value="F:single-stranded DNA binding"/>
    <property type="evidence" value="ECO:0007669"/>
    <property type="project" value="TreeGrafter"/>
</dbReference>
<evidence type="ECO:0000259" key="11">
    <source>
        <dbReference type="SMART" id="SM01032"/>
    </source>
</evidence>
<dbReference type="Gene3D" id="3.30.70.2460">
    <property type="entry name" value="Rad4, beta-hairpin domain BHD3"/>
    <property type="match status" value="1"/>
</dbReference>
<dbReference type="SUPFAM" id="SSF54001">
    <property type="entry name" value="Cysteine proteinases"/>
    <property type="match status" value="1"/>
</dbReference>
<dbReference type="Pfam" id="PF10405">
    <property type="entry name" value="BHD_3"/>
    <property type="match status" value="1"/>
</dbReference>
<dbReference type="Pfam" id="PF10404">
    <property type="entry name" value="BHD_2"/>
    <property type="match status" value="1"/>
</dbReference>
<dbReference type="Pfam" id="PF03835">
    <property type="entry name" value="Rad4"/>
    <property type="match status" value="1"/>
</dbReference>
<evidence type="ECO:0008006" key="14">
    <source>
        <dbReference type="Google" id="ProtNLM"/>
    </source>
</evidence>
<dbReference type="SMART" id="SM01030">
    <property type="entry name" value="BHD_1"/>
    <property type="match status" value="1"/>
</dbReference>
<dbReference type="Gene3D" id="3.90.260.10">
    <property type="entry name" value="Transglutaminase-like"/>
    <property type="match status" value="1"/>
</dbReference>
<dbReference type="InterPro" id="IPR018327">
    <property type="entry name" value="BHD_2"/>
</dbReference>
<evidence type="ECO:0000256" key="2">
    <source>
        <dbReference type="ARBA" id="ARBA00009525"/>
    </source>
</evidence>
<keyword evidence="4" id="KW-0238">DNA-binding</keyword>
<feature type="region of interest" description="Disordered" evidence="8">
    <location>
        <begin position="778"/>
        <end position="836"/>
    </location>
</feature>
<keyword evidence="5" id="KW-0234">DNA repair</keyword>
<feature type="region of interest" description="Disordered" evidence="8">
    <location>
        <begin position="87"/>
        <end position="200"/>
    </location>
</feature>
<dbReference type="Gene3D" id="3.30.60.290">
    <property type="entry name" value="Rad4, beta-hairpin domain BHD2"/>
    <property type="match status" value="1"/>
</dbReference>
<dbReference type="PANTHER" id="PTHR12135:SF0">
    <property type="entry name" value="DNA REPAIR PROTEIN COMPLEMENTING XP-C CELLS"/>
    <property type="match status" value="1"/>
</dbReference>
<dbReference type="GO" id="GO:0000111">
    <property type="term" value="C:nucleotide-excision repair factor 2 complex"/>
    <property type="evidence" value="ECO:0007669"/>
    <property type="project" value="TreeGrafter"/>
</dbReference>
<protein>
    <recommendedName>
        <fullName evidence="14">DNA repair protein RAD4</fullName>
    </recommendedName>
</protein>
<dbReference type="GO" id="GO:0071942">
    <property type="term" value="C:XPC complex"/>
    <property type="evidence" value="ECO:0007669"/>
    <property type="project" value="TreeGrafter"/>
</dbReference>
<feature type="domain" description="Rad4 beta-hairpin" evidence="11">
    <location>
        <begin position="622"/>
        <end position="697"/>
    </location>
</feature>
<dbReference type="Proteomes" id="UP000187013">
    <property type="component" value="Unassembled WGS sequence"/>
</dbReference>
<feature type="domain" description="Rad4 beta-hairpin" evidence="10">
    <location>
        <begin position="562"/>
        <end position="613"/>
    </location>
</feature>
<feature type="compositionally biased region" description="Low complexity" evidence="8">
    <location>
        <begin position="106"/>
        <end position="119"/>
    </location>
</feature>
<evidence type="ECO:0000256" key="7">
    <source>
        <dbReference type="SAM" id="Coils"/>
    </source>
</evidence>
<dbReference type="InterPro" id="IPR018326">
    <property type="entry name" value="Rad4_beta-hairpin_dom1"/>
</dbReference>
<accession>A0A1Q3A9U0</accession>
<evidence type="ECO:0000256" key="3">
    <source>
        <dbReference type="ARBA" id="ARBA00022763"/>
    </source>
</evidence>
<dbReference type="InterPro" id="IPR018325">
    <property type="entry name" value="Rad4/PNGase_transGLS-fold"/>
</dbReference>
<feature type="compositionally biased region" description="Acidic residues" evidence="8">
    <location>
        <begin position="120"/>
        <end position="135"/>
    </location>
</feature>
<evidence type="ECO:0000313" key="13">
    <source>
        <dbReference type="Proteomes" id="UP000187013"/>
    </source>
</evidence>
<proteinExistence type="inferred from homology"/>
<dbReference type="EMBL" id="BDGX01000033">
    <property type="protein sequence ID" value="GAV52494.1"/>
    <property type="molecule type" value="Genomic_DNA"/>
</dbReference>
<evidence type="ECO:0000259" key="10">
    <source>
        <dbReference type="SMART" id="SM01031"/>
    </source>
</evidence>
<keyword evidence="3" id="KW-0227">DNA damage</keyword>
<evidence type="ECO:0000256" key="6">
    <source>
        <dbReference type="ARBA" id="ARBA00023242"/>
    </source>
</evidence>
<feature type="compositionally biased region" description="Basic and acidic residues" evidence="8">
    <location>
        <begin position="778"/>
        <end position="789"/>
    </location>
</feature>
<sequence>MAGLSTPRNLRATLSSITPQESRISTYVYVYNVRVCMVKAYRYGTSPKLKNVKSYLQGFYIKHEQTMGKKLSPEYFKLIRDVLREKKDEPQRPLKRKRGRQPPKQPSEVIKVESSSPEPEVIEVESTDELFEEANENDRNNEENSSNDAHHDEGGDDDYNTDDNDYQSDEFEDVTEPVGTPEPLGDISVSVDTRKTDSKVTKKARNVVSNDERHWRRYFHMASLIGLLFHGYVRNDWINNSKLQKKLCRLVPDKILENLHPEKDEELPLRSTRKLLDGLKMCMEIWNKHWKIMKGYEGTGCYMKFWDEIRVPYNKRLRLTEKDFVKQVLKGVGDRDMAAQGFVALLRSCNVNARLIMSLQPPDFSDLKVADTRNRHVSPSTLFKYPIFWCEVWDKFSKKWITVDAINLKTMEQIRSQSKLEPRGTGCCQRNMLRYVIGFDRKKGVRDVTRRYSHWFNCKCIRKRITKDPQGDDWYAKVLKRLHERKRTRMDDYEDEYFEQRDESEGMPDNIQDLKNHPRYILEKDLKINQIVKPGCKECGYLNVHNKKDLWKVYEKKNILDLKSARQWYMEGRVLKVGSRSMKKVPKRTRSGKEEDEEENLYSCEDTELYVPPLASEPDGKIVKNAFENIEVFVPSMIPYNCVLIKSDLAVKAARLLRIEHARAVTSFNFEKGRSTKPVIGGVVVARWFKDAVLCAIEGLENTAEQEDFERRELENLTRWNLLLVKLRIKSELNTTYGKVEEVHRGGSENGALDANDHGEVDDGDDDEMMGGFIVEGHEVAPEPQREPEIEADDEDMNASEEGQAESKHRVDLQDGQDDNDSYDEFLDELNMSEQD</sequence>
<dbReference type="NCBIfam" id="TIGR00605">
    <property type="entry name" value="rad4"/>
    <property type="match status" value="1"/>
</dbReference>
<dbReference type="GO" id="GO:0003684">
    <property type="term" value="F:damaged DNA binding"/>
    <property type="evidence" value="ECO:0007669"/>
    <property type="project" value="InterPro"/>
</dbReference>
<dbReference type="InterPro" id="IPR018026">
    <property type="entry name" value="DNA_repair_Rad4-like"/>
</dbReference>
<evidence type="ECO:0000313" key="12">
    <source>
        <dbReference type="EMBL" id="GAV52494.1"/>
    </source>
</evidence>